<dbReference type="Pfam" id="PF00450">
    <property type="entry name" value="Peptidase_S10"/>
    <property type="match status" value="1"/>
</dbReference>
<proteinExistence type="inferred from homology"/>
<dbReference type="GO" id="GO:0004185">
    <property type="term" value="F:serine-type carboxypeptidase activity"/>
    <property type="evidence" value="ECO:0007669"/>
    <property type="project" value="InterPro"/>
</dbReference>
<organism evidence="3 4">
    <name type="scientific">Acorus calamus</name>
    <name type="common">Sweet flag</name>
    <dbReference type="NCBI Taxonomy" id="4465"/>
    <lineage>
        <taxon>Eukaryota</taxon>
        <taxon>Viridiplantae</taxon>
        <taxon>Streptophyta</taxon>
        <taxon>Embryophyta</taxon>
        <taxon>Tracheophyta</taxon>
        <taxon>Spermatophyta</taxon>
        <taxon>Magnoliopsida</taxon>
        <taxon>Liliopsida</taxon>
        <taxon>Acoraceae</taxon>
        <taxon>Acorus</taxon>
    </lineage>
</organism>
<sequence>MKDMEDGRAKYLNLKGYVAGNPLISAKHDLNTIFPYAHRMGFISDELYKSAKKRCRGQYLEPKNAQCADDVKAMQYLISGINVHNILEKKCVAENYKFQNMLQLIGDRWLWILKGFSLLPLLILLSVAGVMDSCFPIIGRMIKL</sequence>
<keyword evidence="2" id="KW-0472">Membrane</keyword>
<dbReference type="Proteomes" id="UP001180020">
    <property type="component" value="Unassembled WGS sequence"/>
</dbReference>
<dbReference type="GO" id="GO:0006508">
    <property type="term" value="P:proteolysis"/>
    <property type="evidence" value="ECO:0007669"/>
    <property type="project" value="InterPro"/>
</dbReference>
<dbReference type="InterPro" id="IPR001563">
    <property type="entry name" value="Peptidase_S10"/>
</dbReference>
<gene>
    <name evidence="3" type="primary">SCPL5</name>
    <name evidence="3" type="ORF">QJS10_CPA06g00989</name>
</gene>
<dbReference type="PANTHER" id="PTHR11802">
    <property type="entry name" value="SERINE PROTEASE FAMILY S10 SERINE CARBOXYPEPTIDASE"/>
    <property type="match status" value="1"/>
</dbReference>
<dbReference type="Gene3D" id="3.40.50.1820">
    <property type="entry name" value="alpha/beta hydrolase"/>
    <property type="match status" value="1"/>
</dbReference>
<dbReference type="InterPro" id="IPR029058">
    <property type="entry name" value="AB_hydrolase_fold"/>
</dbReference>
<dbReference type="GO" id="GO:0019748">
    <property type="term" value="P:secondary metabolic process"/>
    <property type="evidence" value="ECO:0007669"/>
    <property type="project" value="TreeGrafter"/>
</dbReference>
<comment type="caution">
    <text evidence="3">The sequence shown here is derived from an EMBL/GenBank/DDBJ whole genome shotgun (WGS) entry which is preliminary data.</text>
</comment>
<keyword evidence="4" id="KW-1185">Reference proteome</keyword>
<evidence type="ECO:0000256" key="1">
    <source>
        <dbReference type="ARBA" id="ARBA00009431"/>
    </source>
</evidence>
<dbReference type="SUPFAM" id="SSF53474">
    <property type="entry name" value="alpha/beta-Hydrolases"/>
    <property type="match status" value="1"/>
</dbReference>
<dbReference type="PANTHER" id="PTHR11802:SF29">
    <property type="entry name" value="SERINE CARBOXYPEPTIDASE-LIKE 19"/>
    <property type="match status" value="1"/>
</dbReference>
<feature type="transmembrane region" description="Helical" evidence="2">
    <location>
        <begin position="109"/>
        <end position="131"/>
    </location>
</feature>
<accession>A0AAV9EMA9</accession>
<reference evidence="3" key="2">
    <citation type="submission" date="2023-06" db="EMBL/GenBank/DDBJ databases">
        <authorList>
            <person name="Ma L."/>
            <person name="Liu K.-W."/>
            <person name="Li Z."/>
            <person name="Hsiao Y.-Y."/>
            <person name="Qi Y."/>
            <person name="Fu T."/>
            <person name="Tang G."/>
            <person name="Zhang D."/>
            <person name="Sun W.-H."/>
            <person name="Liu D.-K."/>
            <person name="Li Y."/>
            <person name="Chen G.-Z."/>
            <person name="Liu X.-D."/>
            <person name="Liao X.-Y."/>
            <person name="Jiang Y.-T."/>
            <person name="Yu X."/>
            <person name="Hao Y."/>
            <person name="Huang J."/>
            <person name="Zhao X.-W."/>
            <person name="Ke S."/>
            <person name="Chen Y.-Y."/>
            <person name="Wu W.-L."/>
            <person name="Hsu J.-L."/>
            <person name="Lin Y.-F."/>
            <person name="Huang M.-D."/>
            <person name="Li C.-Y."/>
            <person name="Huang L."/>
            <person name="Wang Z.-W."/>
            <person name="Zhao X."/>
            <person name="Zhong W.-Y."/>
            <person name="Peng D.-H."/>
            <person name="Ahmad S."/>
            <person name="Lan S."/>
            <person name="Zhang J.-S."/>
            <person name="Tsai W.-C."/>
            <person name="Van De Peer Y."/>
            <person name="Liu Z.-J."/>
        </authorList>
    </citation>
    <scope>NUCLEOTIDE SEQUENCE</scope>
    <source>
        <strain evidence="3">CP</strain>
        <tissue evidence="3">Leaves</tissue>
    </source>
</reference>
<evidence type="ECO:0000256" key="2">
    <source>
        <dbReference type="SAM" id="Phobius"/>
    </source>
</evidence>
<keyword evidence="2" id="KW-0812">Transmembrane</keyword>
<evidence type="ECO:0000313" key="4">
    <source>
        <dbReference type="Proteomes" id="UP001180020"/>
    </source>
</evidence>
<reference evidence="3" key="1">
    <citation type="journal article" date="2023" name="Nat. Commun.">
        <title>Diploid and tetraploid genomes of Acorus and the evolution of monocots.</title>
        <authorList>
            <person name="Ma L."/>
            <person name="Liu K.W."/>
            <person name="Li Z."/>
            <person name="Hsiao Y.Y."/>
            <person name="Qi Y."/>
            <person name="Fu T."/>
            <person name="Tang G.D."/>
            <person name="Zhang D."/>
            <person name="Sun W.H."/>
            <person name="Liu D.K."/>
            <person name="Li Y."/>
            <person name="Chen G.Z."/>
            <person name="Liu X.D."/>
            <person name="Liao X.Y."/>
            <person name="Jiang Y.T."/>
            <person name="Yu X."/>
            <person name="Hao Y."/>
            <person name="Huang J."/>
            <person name="Zhao X.W."/>
            <person name="Ke S."/>
            <person name="Chen Y.Y."/>
            <person name="Wu W.L."/>
            <person name="Hsu J.L."/>
            <person name="Lin Y.F."/>
            <person name="Huang M.D."/>
            <person name="Li C.Y."/>
            <person name="Huang L."/>
            <person name="Wang Z.W."/>
            <person name="Zhao X."/>
            <person name="Zhong W.Y."/>
            <person name="Peng D.H."/>
            <person name="Ahmad S."/>
            <person name="Lan S."/>
            <person name="Zhang J.S."/>
            <person name="Tsai W.C."/>
            <person name="Van de Peer Y."/>
            <person name="Liu Z.J."/>
        </authorList>
    </citation>
    <scope>NUCLEOTIDE SEQUENCE</scope>
    <source>
        <strain evidence="3">CP</strain>
    </source>
</reference>
<keyword evidence="2" id="KW-1133">Transmembrane helix</keyword>
<keyword evidence="3" id="KW-0121">Carboxypeptidase</keyword>
<protein>
    <submittedName>
        <fullName evidence="3">Serine carboxypeptidase-like 5</fullName>
    </submittedName>
</protein>
<dbReference type="EMBL" id="JAUJYO010000006">
    <property type="protein sequence ID" value="KAK1314412.1"/>
    <property type="molecule type" value="Genomic_DNA"/>
</dbReference>
<dbReference type="GO" id="GO:0016747">
    <property type="term" value="F:acyltransferase activity, transferring groups other than amino-acyl groups"/>
    <property type="evidence" value="ECO:0007669"/>
    <property type="project" value="TreeGrafter"/>
</dbReference>
<keyword evidence="3" id="KW-0378">Hydrolase</keyword>
<name>A0AAV9EMA9_ACOCL</name>
<evidence type="ECO:0000313" key="3">
    <source>
        <dbReference type="EMBL" id="KAK1314412.1"/>
    </source>
</evidence>
<comment type="similarity">
    <text evidence="1">Belongs to the peptidase S10 family.</text>
</comment>
<dbReference type="AlphaFoldDB" id="A0AAV9EMA9"/>
<keyword evidence="3" id="KW-0645">Protease</keyword>